<evidence type="ECO:0000313" key="1">
    <source>
        <dbReference type="EMBL" id="OMJ90526.1"/>
    </source>
</evidence>
<dbReference type="EMBL" id="MPUH01000101">
    <property type="protein sequence ID" value="OMJ90526.1"/>
    <property type="molecule type" value="Genomic_DNA"/>
</dbReference>
<dbReference type="AlphaFoldDB" id="A0A1R2CNI5"/>
<comment type="caution">
    <text evidence="1">The sequence shown here is derived from an EMBL/GenBank/DDBJ whole genome shotgun (WGS) entry which is preliminary data.</text>
</comment>
<organism evidence="1 2">
    <name type="scientific">Stentor coeruleus</name>
    <dbReference type="NCBI Taxonomy" id="5963"/>
    <lineage>
        <taxon>Eukaryota</taxon>
        <taxon>Sar</taxon>
        <taxon>Alveolata</taxon>
        <taxon>Ciliophora</taxon>
        <taxon>Postciliodesmatophora</taxon>
        <taxon>Heterotrichea</taxon>
        <taxon>Heterotrichida</taxon>
        <taxon>Stentoridae</taxon>
        <taxon>Stentor</taxon>
    </lineage>
</organism>
<protein>
    <submittedName>
        <fullName evidence="1">Uncharacterized protein</fullName>
    </submittedName>
</protein>
<sequence length="510" mass="60921">MYHNSMSSPSTSSIDLSFNIRKPPVMFSSLSSKLSYNSNKLKVSPPSQSQIPSNSYQPKDLIICLTLRKITQSIWTKEKKFTFYLIRSLFIESKRIPMIKKVKTHRRIATGEPRGKSPIQIFKKRKNEDLVRIFRNLKGKYLKKKIIFRWFKHIKLQKIRKKEKLEFCKMVFMRSLVKIWKQFRKNSQIEWEKKKSLIRFVKILKKHYTSAFKETWITIKNLKHQDFISKERVYIHKPKILPTIAIKGKVSDVTTQTIKKDPKKIFNPKKNLNKNRYQYIHIGPIMRVILNNIYKTKSQAFCIIKDTYRSQKLLKMNFLLCSLCNSFSLSLKYSAYTLLKTLYLNIKLIENTRILASSLNNILIHYKYLYKFHAFHKILSHSWTRVRISKISKVAKHKLMKILKKRALRLLQEGFWIWEETIQGILFESVSNNYKMNNIKATDRSLSYDEYSAQYSTRSTRKPTWNSESYKILPPPHDIHDYIDDIVQITTERANNECFVYKNRLRRMIK</sequence>
<keyword evidence="2" id="KW-1185">Reference proteome</keyword>
<dbReference type="Proteomes" id="UP000187209">
    <property type="component" value="Unassembled WGS sequence"/>
</dbReference>
<accession>A0A1R2CNI5</accession>
<evidence type="ECO:0000313" key="2">
    <source>
        <dbReference type="Proteomes" id="UP000187209"/>
    </source>
</evidence>
<proteinExistence type="predicted"/>
<gene>
    <name evidence="1" type="ORF">SteCoe_7115</name>
</gene>
<reference evidence="1 2" key="1">
    <citation type="submission" date="2016-11" db="EMBL/GenBank/DDBJ databases">
        <title>The macronuclear genome of Stentor coeruleus: a giant cell with tiny introns.</title>
        <authorList>
            <person name="Slabodnick M."/>
            <person name="Ruby J.G."/>
            <person name="Reiff S.B."/>
            <person name="Swart E.C."/>
            <person name="Gosai S."/>
            <person name="Prabakaran S."/>
            <person name="Witkowska E."/>
            <person name="Larue G.E."/>
            <person name="Fisher S."/>
            <person name="Freeman R.M."/>
            <person name="Gunawardena J."/>
            <person name="Chu W."/>
            <person name="Stover N.A."/>
            <person name="Gregory B.D."/>
            <person name="Nowacki M."/>
            <person name="Derisi J."/>
            <person name="Roy S.W."/>
            <person name="Marshall W.F."/>
            <person name="Sood P."/>
        </authorList>
    </citation>
    <scope>NUCLEOTIDE SEQUENCE [LARGE SCALE GENOMIC DNA]</scope>
    <source>
        <strain evidence="1">WM001</strain>
    </source>
</reference>
<name>A0A1R2CNI5_9CILI</name>